<keyword evidence="2" id="KW-1185">Reference proteome</keyword>
<evidence type="ECO:0000313" key="2">
    <source>
        <dbReference type="Proteomes" id="UP001482620"/>
    </source>
</evidence>
<comment type="caution">
    <text evidence="1">The sequence shown here is derived from an EMBL/GenBank/DDBJ whole genome shotgun (WGS) entry which is preliminary data.</text>
</comment>
<dbReference type="Proteomes" id="UP001482620">
    <property type="component" value="Unassembled WGS sequence"/>
</dbReference>
<protein>
    <submittedName>
        <fullName evidence="1">Uncharacterized protein</fullName>
    </submittedName>
</protein>
<proteinExistence type="predicted"/>
<organism evidence="1 2">
    <name type="scientific">Ilyodon furcidens</name>
    <name type="common">goldbreast splitfin</name>
    <dbReference type="NCBI Taxonomy" id="33524"/>
    <lineage>
        <taxon>Eukaryota</taxon>
        <taxon>Metazoa</taxon>
        <taxon>Chordata</taxon>
        <taxon>Craniata</taxon>
        <taxon>Vertebrata</taxon>
        <taxon>Euteleostomi</taxon>
        <taxon>Actinopterygii</taxon>
        <taxon>Neopterygii</taxon>
        <taxon>Teleostei</taxon>
        <taxon>Neoteleostei</taxon>
        <taxon>Acanthomorphata</taxon>
        <taxon>Ovalentaria</taxon>
        <taxon>Atherinomorphae</taxon>
        <taxon>Cyprinodontiformes</taxon>
        <taxon>Goodeidae</taxon>
        <taxon>Ilyodon</taxon>
    </lineage>
</organism>
<sequence length="101" mass="11299">MKNERCPLWSLLSSFQTACRNSFSTGGFSATQFCFCGGFGETKVSNSYTLISPFMNENTGYTDSISFYLTLHMIGDRMTSLDPVEFYVFLPAKDIRTLGLS</sequence>
<reference evidence="1 2" key="1">
    <citation type="submission" date="2021-06" db="EMBL/GenBank/DDBJ databases">
        <authorList>
            <person name="Palmer J.M."/>
        </authorList>
    </citation>
    <scope>NUCLEOTIDE SEQUENCE [LARGE SCALE GENOMIC DNA]</scope>
    <source>
        <strain evidence="2">if_2019</strain>
        <tissue evidence="1">Muscle</tissue>
    </source>
</reference>
<dbReference type="EMBL" id="JAHRIQ010030932">
    <property type="protein sequence ID" value="MEQ2231179.1"/>
    <property type="molecule type" value="Genomic_DNA"/>
</dbReference>
<name>A0ABV0TFC2_9TELE</name>
<evidence type="ECO:0000313" key="1">
    <source>
        <dbReference type="EMBL" id="MEQ2231179.1"/>
    </source>
</evidence>
<accession>A0ABV0TFC2</accession>
<gene>
    <name evidence="1" type="ORF">ILYODFUR_036879</name>
</gene>